<dbReference type="PANTHER" id="PTHR43740">
    <property type="entry name" value="LEUCYL-TRNA SYNTHETASE"/>
    <property type="match status" value="1"/>
</dbReference>
<dbReference type="Gene3D" id="3.40.50.620">
    <property type="entry name" value="HUPs"/>
    <property type="match status" value="2"/>
</dbReference>
<evidence type="ECO:0000256" key="4">
    <source>
        <dbReference type="ARBA" id="ARBA00022741"/>
    </source>
</evidence>
<comment type="similarity">
    <text evidence="1 9 10">Belongs to the class-I aminoacyl-tRNA synthetase family.</text>
</comment>
<dbReference type="GO" id="GO:0006429">
    <property type="term" value="P:leucyl-tRNA aminoacylation"/>
    <property type="evidence" value="ECO:0007669"/>
    <property type="project" value="UniProtKB-UniRule"/>
</dbReference>
<dbReference type="GO" id="GO:0005524">
    <property type="term" value="F:ATP binding"/>
    <property type="evidence" value="ECO:0007669"/>
    <property type="project" value="UniProtKB-UniRule"/>
</dbReference>
<dbReference type="SUPFAM" id="SSF47323">
    <property type="entry name" value="Anticodon-binding domain of a subclass of class I aminoacyl-tRNA synthetases"/>
    <property type="match status" value="1"/>
</dbReference>
<evidence type="ECO:0000313" key="15">
    <source>
        <dbReference type="EMBL" id="ALD15376.1"/>
    </source>
</evidence>
<evidence type="ECO:0000256" key="9">
    <source>
        <dbReference type="HAMAP-Rule" id="MF_00049"/>
    </source>
</evidence>
<keyword evidence="7 9" id="KW-0030">Aminoacyl-tRNA synthetase</keyword>
<evidence type="ECO:0000256" key="6">
    <source>
        <dbReference type="ARBA" id="ARBA00022917"/>
    </source>
</evidence>
<dbReference type="FunFam" id="3.40.50.620:FF:000003">
    <property type="entry name" value="Leucine--tRNA ligase"/>
    <property type="match status" value="1"/>
</dbReference>
<organism evidence="15 16">
    <name type="scientific">Buchnera aphidicola</name>
    <name type="common">Aphis glycines</name>
    <dbReference type="NCBI Taxonomy" id="1265350"/>
    <lineage>
        <taxon>Bacteria</taxon>
        <taxon>Pseudomonadati</taxon>
        <taxon>Pseudomonadota</taxon>
        <taxon>Gammaproteobacteria</taxon>
        <taxon>Enterobacterales</taxon>
        <taxon>Erwiniaceae</taxon>
        <taxon>Buchnera</taxon>
    </lineage>
</organism>
<dbReference type="NCBIfam" id="TIGR00396">
    <property type="entry name" value="leuS_bact"/>
    <property type="match status" value="1"/>
</dbReference>
<dbReference type="HAMAP" id="MF_00049_B">
    <property type="entry name" value="Leu_tRNA_synth_B"/>
    <property type="match status" value="1"/>
</dbReference>
<gene>
    <name evidence="9 15" type="primary">leuS</name>
    <name evidence="15" type="ORF">IX46_02295</name>
</gene>
<dbReference type="PRINTS" id="PR00985">
    <property type="entry name" value="TRNASYNTHLEU"/>
</dbReference>
<name>A0A0M3RSK6_9GAMM</name>
<comment type="catalytic activity">
    <reaction evidence="8 9">
        <text>tRNA(Leu) + L-leucine + ATP = L-leucyl-tRNA(Leu) + AMP + diphosphate</text>
        <dbReference type="Rhea" id="RHEA:11688"/>
        <dbReference type="Rhea" id="RHEA-COMP:9613"/>
        <dbReference type="Rhea" id="RHEA-COMP:9622"/>
        <dbReference type="ChEBI" id="CHEBI:30616"/>
        <dbReference type="ChEBI" id="CHEBI:33019"/>
        <dbReference type="ChEBI" id="CHEBI:57427"/>
        <dbReference type="ChEBI" id="CHEBI:78442"/>
        <dbReference type="ChEBI" id="CHEBI:78494"/>
        <dbReference type="ChEBI" id="CHEBI:456215"/>
        <dbReference type="EC" id="6.1.1.4"/>
    </reaction>
</comment>
<dbReference type="InterPro" id="IPR013155">
    <property type="entry name" value="M/V/L/I-tRNA-synth_anticd-bd"/>
</dbReference>
<feature type="domain" description="Methionyl/Leucyl tRNA synthetase" evidence="13">
    <location>
        <begin position="41"/>
        <end position="181"/>
    </location>
</feature>
<dbReference type="PANTHER" id="PTHR43740:SF2">
    <property type="entry name" value="LEUCINE--TRNA LIGASE, MITOCHONDRIAL"/>
    <property type="match status" value="1"/>
</dbReference>
<dbReference type="Proteomes" id="UP000066321">
    <property type="component" value="Chromosome"/>
</dbReference>
<keyword evidence="6 9" id="KW-0648">Protein biosynthesis</keyword>
<dbReference type="InterPro" id="IPR002300">
    <property type="entry name" value="aa-tRNA-synth_Ia"/>
</dbReference>
<dbReference type="KEGG" id="baph:IX46_02295"/>
<protein>
    <recommendedName>
        <fullName evidence="9">Leucine--tRNA ligase</fullName>
        <ecNumber evidence="9">6.1.1.4</ecNumber>
    </recommendedName>
    <alternativeName>
        <fullName evidence="9">Leucyl-tRNA synthetase</fullName>
        <shortName evidence="9">LeuRS</shortName>
    </alternativeName>
</protein>
<dbReference type="FunFam" id="2.20.28.290:FF:000001">
    <property type="entry name" value="Leucine--tRNA ligase"/>
    <property type="match status" value="1"/>
</dbReference>
<evidence type="ECO:0000259" key="11">
    <source>
        <dbReference type="Pfam" id="PF00133"/>
    </source>
</evidence>
<reference evidence="15 16" key="1">
    <citation type="journal article" date="2015" name="J Genomics">
        <title>Whole Genome Sequence of the Soybean Aphid Endosymbiont Buchnera aphidicola and Genetic Differentiation among Biotype-Specific Strains.</title>
        <authorList>
            <person name="Cassone B.J."/>
            <person name="Wenger J.A."/>
            <person name="Michel A.P."/>
        </authorList>
    </citation>
    <scope>NUCLEOTIDE SEQUENCE [LARGE SCALE GENOMIC DNA]</scope>
    <source>
        <strain evidence="15 16">BAg</strain>
    </source>
</reference>
<dbReference type="STRING" id="1265350.IX46_02295"/>
<dbReference type="SUPFAM" id="SSF52374">
    <property type="entry name" value="Nucleotidylyl transferase"/>
    <property type="match status" value="1"/>
</dbReference>
<evidence type="ECO:0000256" key="5">
    <source>
        <dbReference type="ARBA" id="ARBA00022840"/>
    </source>
</evidence>
<dbReference type="GO" id="GO:0002161">
    <property type="term" value="F:aminoacyl-tRNA deacylase activity"/>
    <property type="evidence" value="ECO:0007669"/>
    <property type="project" value="InterPro"/>
</dbReference>
<dbReference type="Gene3D" id="2.20.28.290">
    <property type="match status" value="1"/>
</dbReference>
<dbReference type="EC" id="6.1.1.4" evidence="9"/>
<dbReference type="InterPro" id="IPR009080">
    <property type="entry name" value="tRNAsynth_Ia_anticodon-bd"/>
</dbReference>
<dbReference type="AlphaFoldDB" id="A0A0M3RSK6"/>
<evidence type="ECO:0000259" key="13">
    <source>
        <dbReference type="Pfam" id="PF09334"/>
    </source>
</evidence>
<keyword evidence="4 9" id="KW-0547">Nucleotide-binding</keyword>
<accession>A0A0M3RSK6</accession>
<dbReference type="InterPro" id="IPR015413">
    <property type="entry name" value="Methionyl/Leucyl_tRNA_Synth"/>
</dbReference>
<dbReference type="Pfam" id="PF00133">
    <property type="entry name" value="tRNA-synt_1"/>
    <property type="match status" value="1"/>
</dbReference>
<evidence type="ECO:0000313" key="16">
    <source>
        <dbReference type="Proteomes" id="UP000066321"/>
    </source>
</evidence>
<evidence type="ECO:0000256" key="8">
    <source>
        <dbReference type="ARBA" id="ARBA00047469"/>
    </source>
</evidence>
<dbReference type="EMBL" id="CP009253">
    <property type="protein sequence ID" value="ALD15376.1"/>
    <property type="molecule type" value="Genomic_DNA"/>
</dbReference>
<dbReference type="GO" id="GO:0005829">
    <property type="term" value="C:cytosol"/>
    <property type="evidence" value="ECO:0007669"/>
    <property type="project" value="TreeGrafter"/>
</dbReference>
<dbReference type="Pfam" id="PF13603">
    <property type="entry name" value="tRNA-synt_1_2"/>
    <property type="match status" value="1"/>
</dbReference>
<evidence type="ECO:0000256" key="3">
    <source>
        <dbReference type="ARBA" id="ARBA00022598"/>
    </source>
</evidence>
<proteinExistence type="inferred from homology"/>
<dbReference type="GO" id="GO:0004823">
    <property type="term" value="F:leucine-tRNA ligase activity"/>
    <property type="evidence" value="ECO:0007669"/>
    <property type="project" value="UniProtKB-UniRule"/>
</dbReference>
<dbReference type="Gene3D" id="3.10.20.590">
    <property type="match status" value="1"/>
</dbReference>
<keyword evidence="3 9" id="KW-0436">Ligase</keyword>
<dbReference type="PATRIC" id="fig|1265350.3.peg.434"/>
<keyword evidence="2 9" id="KW-0963">Cytoplasm</keyword>
<dbReference type="CDD" id="cd07958">
    <property type="entry name" value="Anticodon_Ia_Leu_BEm"/>
    <property type="match status" value="1"/>
</dbReference>
<dbReference type="InterPro" id="IPR014729">
    <property type="entry name" value="Rossmann-like_a/b/a_fold"/>
</dbReference>
<feature type="short sequence motif" description="'KMSKS' region" evidence="9">
    <location>
        <begin position="621"/>
        <end position="625"/>
    </location>
</feature>
<dbReference type="Gene3D" id="1.10.730.10">
    <property type="entry name" value="Isoleucyl-tRNA Synthetase, Domain 1"/>
    <property type="match status" value="1"/>
</dbReference>
<feature type="domain" description="Leucyl-tRNA synthetase editing" evidence="14">
    <location>
        <begin position="221"/>
        <end position="404"/>
    </location>
</feature>
<evidence type="ECO:0000256" key="1">
    <source>
        <dbReference type="ARBA" id="ARBA00005594"/>
    </source>
</evidence>
<evidence type="ECO:0000256" key="10">
    <source>
        <dbReference type="RuleBase" id="RU363035"/>
    </source>
</evidence>
<dbReference type="InterPro" id="IPR002302">
    <property type="entry name" value="Leu-tRNA-ligase"/>
</dbReference>
<dbReference type="Pfam" id="PF09334">
    <property type="entry name" value="tRNA-synt_1g"/>
    <property type="match status" value="1"/>
</dbReference>
<dbReference type="OrthoDB" id="9810365at2"/>
<evidence type="ECO:0000256" key="2">
    <source>
        <dbReference type="ARBA" id="ARBA00022490"/>
    </source>
</evidence>
<dbReference type="InterPro" id="IPR025709">
    <property type="entry name" value="Leu_tRNA-synth_edit"/>
</dbReference>
<dbReference type="Pfam" id="PF08264">
    <property type="entry name" value="Anticodon_1"/>
    <property type="match status" value="1"/>
</dbReference>
<feature type="domain" description="Aminoacyl-tRNA synthetase class Ia" evidence="11">
    <location>
        <begin position="621"/>
        <end position="659"/>
    </location>
</feature>
<feature type="domain" description="Methionyl/Valyl/Leucyl/Isoleucyl-tRNA synthetase anticodon-binding" evidence="12">
    <location>
        <begin position="702"/>
        <end position="827"/>
    </location>
</feature>
<evidence type="ECO:0000259" key="14">
    <source>
        <dbReference type="Pfam" id="PF13603"/>
    </source>
</evidence>
<dbReference type="InterPro" id="IPR001412">
    <property type="entry name" value="aa-tRNA-synth_I_CS"/>
</dbReference>
<dbReference type="FunFam" id="1.10.730.10:FF:000003">
    <property type="entry name" value="Leucine--tRNA ligase"/>
    <property type="match status" value="1"/>
</dbReference>
<dbReference type="CDD" id="cd00812">
    <property type="entry name" value="LeuRS_core"/>
    <property type="match status" value="1"/>
</dbReference>
<dbReference type="PROSITE" id="PS00178">
    <property type="entry name" value="AA_TRNA_LIGASE_I"/>
    <property type="match status" value="1"/>
</dbReference>
<feature type="short sequence motif" description="'HIGH' region" evidence="9">
    <location>
        <begin position="42"/>
        <end position="52"/>
    </location>
</feature>
<dbReference type="SUPFAM" id="SSF50677">
    <property type="entry name" value="ValRS/IleRS/LeuRS editing domain"/>
    <property type="match status" value="1"/>
</dbReference>
<evidence type="ECO:0000259" key="12">
    <source>
        <dbReference type="Pfam" id="PF08264"/>
    </source>
</evidence>
<dbReference type="InterPro" id="IPR009008">
    <property type="entry name" value="Val/Leu/Ile-tRNA-synth_edit"/>
</dbReference>
<keyword evidence="5 9" id="KW-0067">ATP-binding</keyword>
<feature type="binding site" evidence="9">
    <location>
        <position position="624"/>
    </location>
    <ligand>
        <name>ATP</name>
        <dbReference type="ChEBI" id="CHEBI:30616"/>
    </ligand>
</feature>
<dbReference type="RefSeq" id="WP_053940377.1">
    <property type="nucleotide sequence ID" value="NZ_CP009253.1"/>
</dbReference>
<evidence type="ECO:0000256" key="7">
    <source>
        <dbReference type="ARBA" id="ARBA00023146"/>
    </source>
</evidence>
<comment type="subcellular location">
    <subcellularLocation>
        <location evidence="9">Cytoplasm</location>
    </subcellularLocation>
</comment>
<sequence length="862" mass="102330">MEQEYCPKNIEKYVQRYWKNNKTFHVNEDNTKEKYYCLPMLPYPSGKLHMGHVRNYTISDVIARYQRMLGKNVLQPIGWDAFGLPAEEAAVKNNTEPSSWTYKNIAYMKNQLELLGFSYDWDREITTCKPDYYKWEQWFFIQLYKKKLVYKKNSFINWCPQDKTVLANEQVINGCCWRCQSTIETKKIPQWFIKIRHYAESLYQDLEQLKNWPEKVKNMQKNWIGRSKGYEICFNVQNSNKKIKIFTTRIDTIMGVTYIAISPFHKFSIYLSKKNKTLKNFIEKQNNINFSKEEIEKTKFQGMNTNMFVIHPITHKHIPIWIANFIAHDYGSGAVMSVPGHNENDWNFAIKNNLKIKYVIQKSTKKCAQLVKKKFFLEKGTLINSREFNQLSYHDATKQIQKKLSEENKITTKIVYKLKDWCISRQRYWGAPIPMATLNNGKIVPIPEQDLPVLLPENKNNFDSLQHTLNNQSNYYTTYINNQTATREKDTFDTFMESSWYYARYTCPHFKKGMIDPIKSKYWLPVDQYIGGIEHAIMHLMYFRFYHKLLRDFKFVSFDEPVKNLICQGMVLSEAFYRIGKNNERHWIHKSNVNIEKNKKGEIITAQDKIGRKIIYAGMIKMSKSKNNGIEPESIVKNYGADTIRLFIMFAAPVESSLEWNESGLKGVYRFLKKLWKLSFDYVQVKHKYQNINFNSLNQKQKKIYHILHNTIYKVSDDISRRKSFNTAIAKIMELVNTLRKFKLESEEDKCIMKDALVSIIKMLYPFTPHLCFIIWKHLNKNLLIDHEKWPICKKHFLLKTNDILVVQINGKKKLTIKIPDNLVKKEIISYIKNHPLLQKKLENTNIKKIVYIPKKIINFVI</sequence>